<accession>A0AAW1UMI2</accession>
<evidence type="ECO:0000256" key="5">
    <source>
        <dbReference type="ARBA" id="ARBA00023157"/>
    </source>
</evidence>
<dbReference type="Proteomes" id="UP001431783">
    <property type="component" value="Unassembled WGS sequence"/>
</dbReference>
<evidence type="ECO:0000259" key="7">
    <source>
        <dbReference type="SMART" id="SM00680"/>
    </source>
</evidence>
<keyword evidence="5" id="KW-1015">Disulfide bond</keyword>
<dbReference type="InterPro" id="IPR038565">
    <property type="entry name" value="CLIP_sf"/>
</dbReference>
<sequence>MYFKILYFSADENEGGCPSEGKPGKCVEILDCPDALRLVHIHKSHNFKRCGFHGNIEVICCPNELISASIRKPGSKIKNSTRPTTGTNSRLNNRKCVQGFS</sequence>
<keyword evidence="1" id="KW-0645">Protease</keyword>
<feature type="domain" description="Clip" evidence="7">
    <location>
        <begin position="17"/>
        <end position="62"/>
    </location>
</feature>
<gene>
    <name evidence="8" type="ORF">WA026_015327</name>
</gene>
<reference evidence="8 9" key="1">
    <citation type="submission" date="2023-03" db="EMBL/GenBank/DDBJ databases">
        <title>Genome insight into feeding habits of ladybird beetles.</title>
        <authorList>
            <person name="Li H.-S."/>
            <person name="Huang Y.-H."/>
            <person name="Pang H."/>
        </authorList>
    </citation>
    <scope>NUCLEOTIDE SEQUENCE [LARGE SCALE GENOMIC DNA]</scope>
    <source>
        <strain evidence="8">SYSU_2023b</strain>
        <tissue evidence="8">Whole body</tissue>
    </source>
</reference>
<dbReference type="EMBL" id="JARQZJ010000068">
    <property type="protein sequence ID" value="KAK9881210.1"/>
    <property type="molecule type" value="Genomic_DNA"/>
</dbReference>
<keyword evidence="9" id="KW-1185">Reference proteome</keyword>
<comment type="caution">
    <text evidence="8">The sequence shown here is derived from an EMBL/GenBank/DDBJ whole genome shotgun (WGS) entry which is preliminary data.</text>
</comment>
<dbReference type="Gene3D" id="3.30.1640.30">
    <property type="match status" value="1"/>
</dbReference>
<keyword evidence="3" id="KW-0378">Hydrolase</keyword>
<evidence type="ECO:0000256" key="3">
    <source>
        <dbReference type="ARBA" id="ARBA00022801"/>
    </source>
</evidence>
<evidence type="ECO:0000256" key="6">
    <source>
        <dbReference type="SAM" id="MobiDB-lite"/>
    </source>
</evidence>
<evidence type="ECO:0000313" key="9">
    <source>
        <dbReference type="Proteomes" id="UP001431783"/>
    </source>
</evidence>
<evidence type="ECO:0000256" key="4">
    <source>
        <dbReference type="ARBA" id="ARBA00022825"/>
    </source>
</evidence>
<dbReference type="GO" id="GO:0008236">
    <property type="term" value="F:serine-type peptidase activity"/>
    <property type="evidence" value="ECO:0007669"/>
    <property type="project" value="UniProtKB-KW"/>
</dbReference>
<evidence type="ECO:0000313" key="8">
    <source>
        <dbReference type="EMBL" id="KAK9881210.1"/>
    </source>
</evidence>
<keyword evidence="2" id="KW-0732">Signal</keyword>
<keyword evidence="4" id="KW-0720">Serine protease</keyword>
<evidence type="ECO:0000256" key="2">
    <source>
        <dbReference type="ARBA" id="ARBA00022729"/>
    </source>
</evidence>
<dbReference type="GO" id="GO:0006508">
    <property type="term" value="P:proteolysis"/>
    <property type="evidence" value="ECO:0007669"/>
    <property type="project" value="UniProtKB-KW"/>
</dbReference>
<dbReference type="SMART" id="SM00680">
    <property type="entry name" value="CLIP"/>
    <property type="match status" value="1"/>
</dbReference>
<feature type="compositionally biased region" description="Polar residues" evidence="6">
    <location>
        <begin position="77"/>
        <end position="91"/>
    </location>
</feature>
<protein>
    <recommendedName>
        <fullName evidence="7">Clip domain-containing protein</fullName>
    </recommendedName>
</protein>
<dbReference type="AlphaFoldDB" id="A0AAW1UMI2"/>
<organism evidence="8 9">
    <name type="scientific">Henosepilachna vigintioctopunctata</name>
    <dbReference type="NCBI Taxonomy" id="420089"/>
    <lineage>
        <taxon>Eukaryota</taxon>
        <taxon>Metazoa</taxon>
        <taxon>Ecdysozoa</taxon>
        <taxon>Arthropoda</taxon>
        <taxon>Hexapoda</taxon>
        <taxon>Insecta</taxon>
        <taxon>Pterygota</taxon>
        <taxon>Neoptera</taxon>
        <taxon>Endopterygota</taxon>
        <taxon>Coleoptera</taxon>
        <taxon>Polyphaga</taxon>
        <taxon>Cucujiformia</taxon>
        <taxon>Coccinelloidea</taxon>
        <taxon>Coccinellidae</taxon>
        <taxon>Epilachninae</taxon>
        <taxon>Epilachnini</taxon>
        <taxon>Henosepilachna</taxon>
    </lineage>
</organism>
<proteinExistence type="predicted"/>
<name>A0AAW1UMI2_9CUCU</name>
<evidence type="ECO:0000256" key="1">
    <source>
        <dbReference type="ARBA" id="ARBA00022670"/>
    </source>
</evidence>
<feature type="region of interest" description="Disordered" evidence="6">
    <location>
        <begin position="72"/>
        <end position="92"/>
    </location>
</feature>
<dbReference type="InterPro" id="IPR022700">
    <property type="entry name" value="CLIP"/>
</dbReference>